<evidence type="ECO:0000256" key="1">
    <source>
        <dbReference type="ARBA" id="ARBA00004651"/>
    </source>
</evidence>
<keyword evidence="2" id="KW-1133">Transmembrane helix</keyword>
<dbReference type="GO" id="GO:0005886">
    <property type="term" value="C:plasma membrane"/>
    <property type="evidence" value="ECO:0007669"/>
    <property type="project" value="UniProtKB-SubCell"/>
</dbReference>
<dbReference type="EMBL" id="JADEWL010000225">
    <property type="protein sequence ID" value="MBE9216936.1"/>
    <property type="molecule type" value="Genomic_DNA"/>
</dbReference>
<dbReference type="PANTHER" id="PTHR43833">
    <property type="entry name" value="POTASSIUM CHANNEL PROTEIN 2-RELATED-RELATED"/>
    <property type="match status" value="1"/>
</dbReference>
<protein>
    <submittedName>
        <fullName evidence="4">NAD-binding protein</fullName>
    </submittedName>
</protein>
<dbReference type="Pfam" id="PF06241">
    <property type="entry name" value="Castor_Poll_mid"/>
    <property type="match status" value="1"/>
</dbReference>
<evidence type="ECO:0000259" key="3">
    <source>
        <dbReference type="PROSITE" id="PS51201"/>
    </source>
</evidence>
<feature type="transmembrane region" description="Helical" evidence="2">
    <location>
        <begin position="24"/>
        <end position="45"/>
    </location>
</feature>
<comment type="caution">
    <text evidence="4">The sequence shown here is derived from an EMBL/GenBank/DDBJ whole genome shotgun (WGS) entry which is preliminary data.</text>
</comment>
<accession>A0A8J7F5G8</accession>
<dbReference type="Pfam" id="PF07885">
    <property type="entry name" value="Ion_trans_2"/>
    <property type="match status" value="1"/>
</dbReference>
<dbReference type="InterPro" id="IPR013099">
    <property type="entry name" value="K_chnl_dom"/>
</dbReference>
<dbReference type="PANTHER" id="PTHR43833:SF9">
    <property type="entry name" value="POTASSIUM CHANNEL PROTEIN YUGO-RELATED"/>
    <property type="match status" value="1"/>
</dbReference>
<dbReference type="SUPFAM" id="SSF51735">
    <property type="entry name" value="NAD(P)-binding Rossmann-fold domains"/>
    <property type="match status" value="1"/>
</dbReference>
<keyword evidence="2" id="KW-0472">Membrane</keyword>
<evidence type="ECO:0000313" key="5">
    <source>
        <dbReference type="Proteomes" id="UP000620559"/>
    </source>
</evidence>
<feature type="domain" description="RCK N-terminal" evidence="3">
    <location>
        <begin position="128"/>
        <end position="253"/>
    </location>
</feature>
<proteinExistence type="predicted"/>
<dbReference type="RefSeq" id="WP_193925815.1">
    <property type="nucleotide sequence ID" value="NZ_JADEWL010000225.1"/>
</dbReference>
<dbReference type="Gene3D" id="1.10.287.70">
    <property type="match status" value="1"/>
</dbReference>
<feature type="non-terminal residue" evidence="4">
    <location>
        <position position="358"/>
    </location>
</feature>
<dbReference type="Gene3D" id="3.40.50.720">
    <property type="entry name" value="NAD(P)-binding Rossmann-like Domain"/>
    <property type="match status" value="1"/>
</dbReference>
<dbReference type="Gene3D" id="3.30.70.1450">
    <property type="entry name" value="Regulator of K+ conductance, C-terminal domain"/>
    <property type="match status" value="1"/>
</dbReference>
<gene>
    <name evidence="4" type="ORF">IQ247_30520</name>
</gene>
<dbReference type="InterPro" id="IPR036291">
    <property type="entry name" value="NAD(P)-bd_dom_sf"/>
</dbReference>
<name>A0A8J7F5G8_9CYAN</name>
<dbReference type="InterPro" id="IPR010420">
    <property type="entry name" value="CASTOR/POLLUX/SYM8_dom"/>
</dbReference>
<dbReference type="InterPro" id="IPR036721">
    <property type="entry name" value="RCK_C_sf"/>
</dbReference>
<dbReference type="InterPro" id="IPR003148">
    <property type="entry name" value="RCK_N"/>
</dbReference>
<dbReference type="Pfam" id="PF22614">
    <property type="entry name" value="Slo-like_RCK"/>
    <property type="match status" value="1"/>
</dbReference>
<dbReference type="PRINTS" id="PR00169">
    <property type="entry name" value="KCHANNEL"/>
</dbReference>
<dbReference type="SUPFAM" id="SSF116726">
    <property type="entry name" value="TrkA C-terminal domain-like"/>
    <property type="match status" value="1"/>
</dbReference>
<dbReference type="Proteomes" id="UP000620559">
    <property type="component" value="Unassembled WGS sequence"/>
</dbReference>
<dbReference type="SUPFAM" id="SSF81324">
    <property type="entry name" value="Voltage-gated potassium channels"/>
    <property type="match status" value="1"/>
</dbReference>
<keyword evidence="5" id="KW-1185">Reference proteome</keyword>
<dbReference type="InterPro" id="IPR050721">
    <property type="entry name" value="Trk_Ktr_HKT_K-transport"/>
</dbReference>
<organism evidence="4 5">
    <name type="scientific">Plectonema cf. radiosum LEGE 06105</name>
    <dbReference type="NCBI Taxonomy" id="945769"/>
    <lineage>
        <taxon>Bacteria</taxon>
        <taxon>Bacillati</taxon>
        <taxon>Cyanobacteriota</taxon>
        <taxon>Cyanophyceae</taxon>
        <taxon>Oscillatoriophycideae</taxon>
        <taxon>Oscillatoriales</taxon>
        <taxon>Microcoleaceae</taxon>
        <taxon>Plectonema</taxon>
    </lineage>
</organism>
<dbReference type="PROSITE" id="PS51201">
    <property type="entry name" value="RCK_N"/>
    <property type="match status" value="1"/>
</dbReference>
<comment type="subcellular location">
    <subcellularLocation>
        <location evidence="1">Cell membrane</location>
        <topology evidence="1">Multi-pass membrane protein</topology>
    </subcellularLocation>
</comment>
<dbReference type="AlphaFoldDB" id="A0A8J7F5G8"/>
<dbReference type="GO" id="GO:0006813">
    <property type="term" value="P:potassium ion transport"/>
    <property type="evidence" value="ECO:0007669"/>
    <property type="project" value="InterPro"/>
</dbReference>
<evidence type="ECO:0000256" key="2">
    <source>
        <dbReference type="SAM" id="Phobius"/>
    </source>
</evidence>
<dbReference type="Gene3D" id="1.20.5.110">
    <property type="match status" value="1"/>
</dbReference>
<feature type="transmembrane region" description="Helical" evidence="2">
    <location>
        <begin position="87"/>
        <end position="112"/>
    </location>
</feature>
<sequence>MRSILLKPKRWIKKTWKFLERENLIRPLLIIIILIIIISPIILLVESKYNPEKETIKSLEDGVWWTITTITTVGYGDFYPKTPLGRLIATIVMLVGISVLTIINASVASILVQKKLKEDLGMCSYKLEKHIIICEWNYRSKQIIQELRKHSQTKKVPIVLIADIERKPLDDDNLYFIKGSVDDETLHKARLEKAKTVIILGDEKLDYINRDAKVILSTLTVESINKKAYTIVELLNEIHTATCKRAYADEIIVSSNLNCNLIVSAAINHGISNVVSDILNYGDGSQLYKIPVPKDEINRCFMDVFIRMKQNNQSIVIAVQQGKEGKVISNPPSDYKLKYNDYLIVIANHNQSYFSRLK</sequence>
<keyword evidence="2" id="KW-0812">Transmembrane</keyword>
<reference evidence="4" key="1">
    <citation type="submission" date="2020-10" db="EMBL/GenBank/DDBJ databases">
        <authorList>
            <person name="Castelo-Branco R."/>
            <person name="Eusebio N."/>
            <person name="Adriana R."/>
            <person name="Vieira A."/>
            <person name="Brugerolle De Fraissinette N."/>
            <person name="Rezende De Castro R."/>
            <person name="Schneider M.P."/>
            <person name="Vasconcelos V."/>
            <person name="Leao P.N."/>
        </authorList>
    </citation>
    <scope>NUCLEOTIDE SEQUENCE</scope>
    <source>
        <strain evidence="4">LEGE 06105</strain>
    </source>
</reference>
<evidence type="ECO:0000313" key="4">
    <source>
        <dbReference type="EMBL" id="MBE9216936.1"/>
    </source>
</evidence>